<sequence>MKWQAPDNPIVEYELYEHEVDPQENFNLINEPHYKRIAEKLKVELNSGKRNVLIDNSLISTTK</sequence>
<dbReference type="EMBL" id="AP018042">
    <property type="protein sequence ID" value="BAX79321.1"/>
    <property type="molecule type" value="Genomic_DNA"/>
</dbReference>
<keyword evidence="2" id="KW-1185">Reference proteome</keyword>
<accession>A0A1Y1CJ70</accession>
<dbReference type="Proteomes" id="UP000218267">
    <property type="component" value="Chromosome"/>
</dbReference>
<reference evidence="1 2" key="1">
    <citation type="journal article" date="2018" name="Mar. Genomics">
        <title>Complete genome sequence of Marinifilaceae bacterium strain SPP2, isolated from the Antarctic marine sediment.</title>
        <authorList>
            <person name="Watanabe M."/>
            <person name="Kojima H."/>
            <person name="Fukui M."/>
        </authorList>
    </citation>
    <scope>NUCLEOTIDE SEQUENCE [LARGE SCALE GENOMIC DNA]</scope>
    <source>
        <strain evidence="1 2">SPP2</strain>
    </source>
</reference>
<evidence type="ECO:0000313" key="2">
    <source>
        <dbReference type="Proteomes" id="UP000218267"/>
    </source>
</evidence>
<dbReference type="KEGG" id="mbas:ALGA_0934"/>
<organism evidence="1 2">
    <name type="scientific">Labilibaculum antarcticum</name>
    <dbReference type="NCBI Taxonomy" id="1717717"/>
    <lineage>
        <taxon>Bacteria</taxon>
        <taxon>Pseudomonadati</taxon>
        <taxon>Bacteroidota</taxon>
        <taxon>Bacteroidia</taxon>
        <taxon>Marinilabiliales</taxon>
        <taxon>Marinifilaceae</taxon>
        <taxon>Labilibaculum</taxon>
    </lineage>
</organism>
<reference evidence="2" key="2">
    <citation type="journal article" date="2020" name="Antonie Van Leeuwenhoek">
        <title>Labilibaculum antarcticum sp. nov., a novel facultative anaerobic, psychrotorelant bacterium isolated from marine sediment of Antarctica.</title>
        <authorList>
            <person name="Watanabe M."/>
            <person name="Kojima H."/>
            <person name="Fukui M."/>
        </authorList>
    </citation>
    <scope>NUCLEOTIDE SEQUENCE [LARGE SCALE GENOMIC DNA]</scope>
    <source>
        <strain evidence="2">SPP2</strain>
    </source>
</reference>
<gene>
    <name evidence="1" type="ORF">ALGA_0934</name>
</gene>
<dbReference type="AlphaFoldDB" id="A0A1Y1CJ70"/>
<dbReference type="InterPro" id="IPR017850">
    <property type="entry name" value="Alkaline_phosphatase_core_sf"/>
</dbReference>
<proteinExistence type="predicted"/>
<dbReference type="Gene3D" id="3.40.720.10">
    <property type="entry name" value="Alkaline Phosphatase, subunit A"/>
    <property type="match status" value="1"/>
</dbReference>
<evidence type="ECO:0008006" key="3">
    <source>
        <dbReference type="Google" id="ProtNLM"/>
    </source>
</evidence>
<protein>
    <recommendedName>
        <fullName evidence="3">N-sulphoglucosamine sulphohydrolase C-terminal domain-containing protein</fullName>
    </recommendedName>
</protein>
<name>A0A1Y1CJ70_9BACT</name>
<evidence type="ECO:0000313" key="1">
    <source>
        <dbReference type="EMBL" id="BAX79321.1"/>
    </source>
</evidence>